<protein>
    <recommendedName>
        <fullName evidence="7">Flagellar protein</fullName>
    </recommendedName>
</protein>
<dbReference type="InterPro" id="IPR052205">
    <property type="entry name" value="FliO/MopB"/>
</dbReference>
<dbReference type="OrthoDB" id="6897726at2"/>
<organism evidence="9 10">
    <name type="scientific">Zymobacter palmae</name>
    <dbReference type="NCBI Taxonomy" id="33074"/>
    <lineage>
        <taxon>Bacteria</taxon>
        <taxon>Pseudomonadati</taxon>
        <taxon>Pseudomonadota</taxon>
        <taxon>Gammaproteobacteria</taxon>
        <taxon>Oceanospirillales</taxon>
        <taxon>Halomonadaceae</taxon>
        <taxon>Zymobacter group</taxon>
        <taxon>Zymobacter</taxon>
    </lineage>
</organism>
<feature type="transmembrane region" description="Helical" evidence="7">
    <location>
        <begin position="64"/>
        <end position="84"/>
    </location>
</feature>
<comment type="subcellular location">
    <subcellularLocation>
        <location evidence="7">Cell membrane</location>
    </subcellularLocation>
    <subcellularLocation>
        <location evidence="7">Bacterial flagellum basal body</location>
    </subcellularLocation>
</comment>
<keyword evidence="1 7" id="KW-1003">Cell membrane</keyword>
<dbReference type="Proteomes" id="UP000267342">
    <property type="component" value="Chromosome"/>
</dbReference>
<keyword evidence="9" id="KW-0969">Cilium</keyword>
<evidence type="ECO:0000256" key="8">
    <source>
        <dbReference type="SAM" id="MobiDB-lite"/>
    </source>
</evidence>
<dbReference type="STRING" id="1123510.GCA_000620025_02505"/>
<dbReference type="GO" id="GO:0005886">
    <property type="term" value="C:plasma membrane"/>
    <property type="evidence" value="ECO:0007669"/>
    <property type="project" value="UniProtKB-SubCell"/>
</dbReference>
<evidence type="ECO:0000256" key="2">
    <source>
        <dbReference type="ARBA" id="ARBA00022692"/>
    </source>
</evidence>
<keyword evidence="10" id="KW-1185">Reference proteome</keyword>
<dbReference type="RefSeq" id="WP_027705519.1">
    <property type="nucleotide sequence ID" value="NZ_AP018933.1"/>
</dbReference>
<dbReference type="NCBIfam" id="TIGR03500">
    <property type="entry name" value="FliO_TIGR"/>
    <property type="match status" value="1"/>
</dbReference>
<name>A0A348HFF1_9GAMM</name>
<comment type="similarity">
    <text evidence="6 7">Belongs to the FliO/MopB family.</text>
</comment>
<keyword evidence="5 7" id="KW-0975">Bacterial flagellum</keyword>
<dbReference type="GO" id="GO:0009425">
    <property type="term" value="C:bacterial-type flagellum basal body"/>
    <property type="evidence" value="ECO:0007669"/>
    <property type="project" value="UniProtKB-SubCell"/>
</dbReference>
<sequence>MTQPSAVPSQTSSETLTTPATSVAGAAVVAPKANGALNAHTTQPSPALDWSTSTASTPGLSDTLHVAGGLAIVIAFIFGLGLLVKRVSSGSMRRSGQRVLKTIDTQAVGNKERIAVMEINDTWLVVGISPQGITALHSMPRPDEPQADVAATDAAPRTGMPFSQALREAARQTFGRKDTRGRTTTDRDAHDDRNDHA</sequence>
<dbReference type="InterPro" id="IPR022781">
    <property type="entry name" value="Flagellar_biosynth_FliO"/>
</dbReference>
<evidence type="ECO:0000256" key="3">
    <source>
        <dbReference type="ARBA" id="ARBA00022989"/>
    </source>
</evidence>
<feature type="compositionally biased region" description="Basic and acidic residues" evidence="8">
    <location>
        <begin position="175"/>
        <end position="197"/>
    </location>
</feature>
<evidence type="ECO:0000256" key="6">
    <source>
        <dbReference type="ARBA" id="ARBA00037937"/>
    </source>
</evidence>
<evidence type="ECO:0000256" key="1">
    <source>
        <dbReference type="ARBA" id="ARBA00022475"/>
    </source>
</evidence>
<keyword evidence="3 7" id="KW-1133">Transmembrane helix</keyword>
<evidence type="ECO:0000256" key="5">
    <source>
        <dbReference type="ARBA" id="ARBA00023143"/>
    </source>
</evidence>
<accession>A0A348HFF1</accession>
<dbReference type="AlphaFoldDB" id="A0A348HFF1"/>
<proteinExistence type="inferred from homology"/>
<evidence type="ECO:0000256" key="4">
    <source>
        <dbReference type="ARBA" id="ARBA00023136"/>
    </source>
</evidence>
<evidence type="ECO:0000256" key="7">
    <source>
        <dbReference type="RuleBase" id="RU362064"/>
    </source>
</evidence>
<keyword evidence="9" id="KW-0282">Flagellum</keyword>
<dbReference type="EMBL" id="AP018933">
    <property type="protein sequence ID" value="BBG30353.1"/>
    <property type="molecule type" value="Genomic_DNA"/>
</dbReference>
<evidence type="ECO:0000313" key="10">
    <source>
        <dbReference type="Proteomes" id="UP000267342"/>
    </source>
</evidence>
<dbReference type="PANTHER" id="PTHR38766:SF1">
    <property type="entry name" value="FLAGELLAR PROTEIN FLIO"/>
    <property type="match status" value="1"/>
</dbReference>
<reference evidence="9 10" key="1">
    <citation type="submission" date="2018-09" db="EMBL/GenBank/DDBJ databases">
        <title>Zymobacter palmae IAM14233 (=T109) whole genome analysis.</title>
        <authorList>
            <person name="Yanase H."/>
        </authorList>
    </citation>
    <scope>NUCLEOTIDE SEQUENCE [LARGE SCALE GENOMIC DNA]</scope>
    <source>
        <strain evidence="9 10">IAM14233</strain>
    </source>
</reference>
<gene>
    <name evidence="9" type="ORF">ZBT109_1596</name>
</gene>
<keyword evidence="4 7" id="KW-0472">Membrane</keyword>
<dbReference type="PANTHER" id="PTHR38766">
    <property type="entry name" value="FLAGELLAR PROTEIN FLIO"/>
    <property type="match status" value="1"/>
</dbReference>
<keyword evidence="2 7" id="KW-0812">Transmembrane</keyword>
<keyword evidence="9" id="KW-0966">Cell projection</keyword>
<dbReference type="KEGG" id="zpl:ZBT109_1596"/>
<evidence type="ECO:0000313" key="9">
    <source>
        <dbReference type="EMBL" id="BBG30353.1"/>
    </source>
</evidence>
<feature type="region of interest" description="Disordered" evidence="8">
    <location>
        <begin position="138"/>
        <end position="197"/>
    </location>
</feature>
<dbReference type="GO" id="GO:0044781">
    <property type="term" value="P:bacterial-type flagellum organization"/>
    <property type="evidence" value="ECO:0007669"/>
    <property type="project" value="UniProtKB-UniRule"/>
</dbReference>
<dbReference type="Pfam" id="PF04347">
    <property type="entry name" value="FliO"/>
    <property type="match status" value="1"/>
</dbReference>